<dbReference type="EMBL" id="VIFX01000025">
    <property type="protein sequence ID" value="TQR84932.1"/>
    <property type="molecule type" value="Genomic_DNA"/>
</dbReference>
<comment type="caution">
    <text evidence="1">The sequence shown here is derived from an EMBL/GenBank/DDBJ whole genome shotgun (WGS) entry which is preliminary data.</text>
</comment>
<protein>
    <submittedName>
        <fullName evidence="1">AAA family ATPase</fullName>
    </submittedName>
</protein>
<evidence type="ECO:0000313" key="1">
    <source>
        <dbReference type="EMBL" id="TQR84932.1"/>
    </source>
</evidence>
<dbReference type="NCBIfam" id="NF005115">
    <property type="entry name" value="PRK06547.1"/>
    <property type="match status" value="1"/>
</dbReference>
<evidence type="ECO:0000313" key="2">
    <source>
        <dbReference type="Proteomes" id="UP000315759"/>
    </source>
</evidence>
<accession>A0A544VY84</accession>
<proteinExistence type="predicted"/>
<sequence>MRLDDVARELSETGARTVLIDGRSGSGKTTLAKHLRRLWNGSQILRLDDVYPGWDGLAWAADHVTTELLAPRHDGRPGRWRSWNWVRDVPGRWHAVDPAQRLIVEGVGALNAPSRALADLGIWVDTPDAERKRRAMLRDGDTYRPYWDRWAAQEDDYIACHDPRSVADWVVTETPDGLLWTAAGPVRE</sequence>
<dbReference type="InterPro" id="IPR027417">
    <property type="entry name" value="P-loop_NTPase"/>
</dbReference>
<organism evidence="1 2">
    <name type="scientific">Mycolicibacterium hodleri</name>
    <dbReference type="NCBI Taxonomy" id="49897"/>
    <lineage>
        <taxon>Bacteria</taxon>
        <taxon>Bacillati</taxon>
        <taxon>Actinomycetota</taxon>
        <taxon>Actinomycetes</taxon>
        <taxon>Mycobacteriales</taxon>
        <taxon>Mycobacteriaceae</taxon>
        <taxon>Mycolicibacterium</taxon>
    </lineage>
</organism>
<dbReference type="Proteomes" id="UP000315759">
    <property type="component" value="Unassembled WGS sequence"/>
</dbReference>
<gene>
    <name evidence="1" type="ORF">D8S82_19185</name>
</gene>
<keyword evidence="2" id="KW-1185">Reference proteome</keyword>
<dbReference type="RefSeq" id="WP_142553629.1">
    <property type="nucleotide sequence ID" value="NZ_VIFX01000025.1"/>
</dbReference>
<reference evidence="1 2" key="1">
    <citation type="submission" date="2018-10" db="EMBL/GenBank/DDBJ databases">
        <title>Draft genome of Mycobacterium hodleri strain B.</title>
        <authorList>
            <person name="Amande T.J."/>
            <person name="Mcgenity T.J."/>
        </authorList>
    </citation>
    <scope>NUCLEOTIDE SEQUENCE [LARGE SCALE GENOMIC DNA]</scope>
    <source>
        <strain evidence="1 2">B</strain>
    </source>
</reference>
<dbReference type="Gene3D" id="3.40.50.300">
    <property type="entry name" value="P-loop containing nucleotide triphosphate hydrolases"/>
    <property type="match status" value="1"/>
</dbReference>
<dbReference type="Pfam" id="PF13238">
    <property type="entry name" value="AAA_18"/>
    <property type="match status" value="1"/>
</dbReference>
<name>A0A544VY84_9MYCO</name>
<dbReference type="AlphaFoldDB" id="A0A544VY84"/>
<dbReference type="SUPFAM" id="SSF52540">
    <property type="entry name" value="P-loop containing nucleoside triphosphate hydrolases"/>
    <property type="match status" value="1"/>
</dbReference>